<name>A0A0V1G2R0_TRIPS</name>
<keyword evidence="2" id="KW-1185">Reference proteome</keyword>
<comment type="caution">
    <text evidence="1">The sequence shown here is derived from an EMBL/GenBank/DDBJ whole genome shotgun (WGS) entry which is preliminary data.</text>
</comment>
<sequence>MDPTEWVMKVEDFCASGVPASNYGIVGRYLLRDPVSSTRMDKRGTAFLRRQSIQQYAQEIAELERRAGVSERYLVARFVCRITSREVYRAIRLQEQPTLAEARKLAIRIIQMEENFQERQQQRAGIMKPENIEAAQRIEALI</sequence>
<evidence type="ECO:0000313" key="2">
    <source>
        <dbReference type="Proteomes" id="UP000054995"/>
    </source>
</evidence>
<dbReference type="EMBL" id="JYDT01000006">
    <property type="protein sequence ID" value="KRY92542.1"/>
    <property type="molecule type" value="Genomic_DNA"/>
</dbReference>
<gene>
    <name evidence="1" type="ORF">T4D_10006</name>
</gene>
<accession>A0A0V1G2R0</accession>
<protein>
    <submittedName>
        <fullName evidence="1">Uncharacterized protein</fullName>
    </submittedName>
</protein>
<reference evidence="1 2" key="1">
    <citation type="submission" date="2015-01" db="EMBL/GenBank/DDBJ databases">
        <title>Evolution of Trichinella species and genotypes.</title>
        <authorList>
            <person name="Korhonen P.K."/>
            <person name="Edoardo P."/>
            <person name="Giuseppe L.R."/>
            <person name="Gasser R.B."/>
        </authorList>
    </citation>
    <scope>NUCLEOTIDE SEQUENCE [LARGE SCALE GENOMIC DNA]</scope>
    <source>
        <strain evidence="1">ISS470</strain>
    </source>
</reference>
<dbReference type="AlphaFoldDB" id="A0A0V1G2R0"/>
<dbReference type="Proteomes" id="UP000054995">
    <property type="component" value="Unassembled WGS sequence"/>
</dbReference>
<dbReference type="OrthoDB" id="5920105at2759"/>
<proteinExistence type="predicted"/>
<organism evidence="1 2">
    <name type="scientific">Trichinella pseudospiralis</name>
    <name type="common">Parasitic roundworm</name>
    <dbReference type="NCBI Taxonomy" id="6337"/>
    <lineage>
        <taxon>Eukaryota</taxon>
        <taxon>Metazoa</taxon>
        <taxon>Ecdysozoa</taxon>
        <taxon>Nematoda</taxon>
        <taxon>Enoplea</taxon>
        <taxon>Dorylaimia</taxon>
        <taxon>Trichinellida</taxon>
        <taxon>Trichinellidae</taxon>
        <taxon>Trichinella</taxon>
    </lineage>
</organism>
<evidence type="ECO:0000313" key="1">
    <source>
        <dbReference type="EMBL" id="KRY92542.1"/>
    </source>
</evidence>